<proteinExistence type="predicted"/>
<dbReference type="Proteomes" id="UP000324705">
    <property type="component" value="Chromosome 3A"/>
</dbReference>
<keyword evidence="1" id="KW-0472">Membrane</keyword>
<protein>
    <recommendedName>
        <fullName evidence="4">EF-hand domain-containing protein</fullName>
    </recommendedName>
</protein>
<keyword evidence="3" id="KW-1185">Reference proteome</keyword>
<dbReference type="PANTHER" id="PTHR10827">
    <property type="entry name" value="RETICULOCALBIN"/>
    <property type="match status" value="1"/>
</dbReference>
<dbReference type="GO" id="GO:0005783">
    <property type="term" value="C:endoplasmic reticulum"/>
    <property type="evidence" value="ECO:0007669"/>
    <property type="project" value="TreeGrafter"/>
</dbReference>
<evidence type="ECO:0008006" key="4">
    <source>
        <dbReference type="Google" id="ProtNLM"/>
    </source>
</evidence>
<dbReference type="SUPFAM" id="SSF47473">
    <property type="entry name" value="EF-hand"/>
    <property type="match status" value="1"/>
</dbReference>
<evidence type="ECO:0000313" key="2">
    <source>
        <dbReference type="EMBL" id="VAH61149.1"/>
    </source>
</evidence>
<keyword evidence="1" id="KW-1133">Transmembrane helix</keyword>
<dbReference type="AlphaFoldDB" id="A0A9R0VIW5"/>
<keyword evidence="1" id="KW-0812">Transmembrane</keyword>
<gene>
    <name evidence="2" type="ORF">TRITD_3Av1G130080</name>
</gene>
<dbReference type="EMBL" id="LT934115">
    <property type="protein sequence ID" value="VAH61149.1"/>
    <property type="molecule type" value="Genomic_DNA"/>
</dbReference>
<name>A0A9R0VIW5_TRITD</name>
<organism evidence="2 3">
    <name type="scientific">Triticum turgidum subsp. durum</name>
    <name type="common">Durum wheat</name>
    <name type="synonym">Triticum durum</name>
    <dbReference type="NCBI Taxonomy" id="4567"/>
    <lineage>
        <taxon>Eukaryota</taxon>
        <taxon>Viridiplantae</taxon>
        <taxon>Streptophyta</taxon>
        <taxon>Embryophyta</taxon>
        <taxon>Tracheophyta</taxon>
        <taxon>Spermatophyta</taxon>
        <taxon>Magnoliopsida</taxon>
        <taxon>Liliopsida</taxon>
        <taxon>Poales</taxon>
        <taxon>Poaceae</taxon>
        <taxon>BOP clade</taxon>
        <taxon>Pooideae</taxon>
        <taxon>Triticodae</taxon>
        <taxon>Triticeae</taxon>
        <taxon>Triticinae</taxon>
        <taxon>Triticum</taxon>
    </lineage>
</organism>
<dbReference type="PANTHER" id="PTHR10827:SF53">
    <property type="entry name" value="CALCIUM-BINDING EF HAND FAMILY PROTEIN"/>
    <property type="match status" value="1"/>
</dbReference>
<reference evidence="2 3" key="1">
    <citation type="submission" date="2017-09" db="EMBL/GenBank/DDBJ databases">
        <authorList>
            <consortium name="International Durum Wheat Genome Sequencing Consortium (IDWGSC)"/>
            <person name="Milanesi L."/>
        </authorList>
    </citation>
    <scope>NUCLEOTIDE SEQUENCE [LARGE SCALE GENOMIC DNA]</scope>
    <source>
        <strain evidence="3">cv. Svevo</strain>
    </source>
</reference>
<evidence type="ECO:0000313" key="3">
    <source>
        <dbReference type="Proteomes" id="UP000324705"/>
    </source>
</evidence>
<sequence>MTPPAAASPGRKSPAAVLFLCVVTISLLMFILLASYTPRLQPHGRSPHRRLKLHPKNSAAVASSYGAGAVHDSGGNRHAAPFDPAIAELERRLEDKEWEREHYRILHGDAEKDDHMKEWEEFLKEEEDFINDDDRFNVSDRIRALFPKIDLSPKDGFVSLDELIRWNLDQARSDQLHRSAREMELYDKNGNGIVSFTTFRALRQQSHGMATHWGSRGGKRSTSMLRTSTGMVSSIKLSFTTFLIQVIRRILKLSTCSADKN</sequence>
<feature type="transmembrane region" description="Helical" evidence="1">
    <location>
        <begin position="15"/>
        <end position="36"/>
    </location>
</feature>
<accession>A0A9R0VIW5</accession>
<dbReference type="InterPro" id="IPR011992">
    <property type="entry name" value="EF-hand-dom_pair"/>
</dbReference>
<evidence type="ECO:0000256" key="1">
    <source>
        <dbReference type="SAM" id="Phobius"/>
    </source>
</evidence>
<dbReference type="Gene3D" id="1.10.238.10">
    <property type="entry name" value="EF-hand"/>
    <property type="match status" value="1"/>
</dbReference>
<dbReference type="Gramene" id="TRITD3Av1G130080.6">
    <property type="protein sequence ID" value="TRITD3Av1G130080.6"/>
    <property type="gene ID" value="TRITD3Av1G130080"/>
</dbReference>
<dbReference type="GO" id="GO:0005509">
    <property type="term" value="F:calcium ion binding"/>
    <property type="evidence" value="ECO:0007669"/>
    <property type="project" value="TreeGrafter"/>
</dbReference>